<dbReference type="Gene3D" id="3.20.20.60">
    <property type="entry name" value="Phosphoenolpyruvate-binding domains"/>
    <property type="match status" value="1"/>
</dbReference>
<dbReference type="InterPro" id="IPR040442">
    <property type="entry name" value="Pyrv_kinase-like_dom_sf"/>
</dbReference>
<evidence type="ECO:0000313" key="5">
    <source>
        <dbReference type="EMBL" id="SVA60077.1"/>
    </source>
</evidence>
<reference evidence="5" key="1">
    <citation type="submission" date="2018-05" db="EMBL/GenBank/DDBJ databases">
        <authorList>
            <person name="Lanie J.A."/>
            <person name="Ng W.-L."/>
            <person name="Kazmierczak K.M."/>
            <person name="Andrzejewski T.M."/>
            <person name="Davidsen T.M."/>
            <person name="Wayne K.J."/>
            <person name="Tettelin H."/>
            <person name="Glass J.I."/>
            <person name="Rusch D."/>
            <person name="Podicherti R."/>
            <person name="Tsui H.-C.T."/>
            <person name="Winkler M.E."/>
        </authorList>
    </citation>
    <scope>NUCLEOTIDE SEQUENCE</scope>
</reference>
<keyword evidence="3" id="KW-0456">Lyase</keyword>
<dbReference type="AlphaFoldDB" id="A0A381X791"/>
<dbReference type="GO" id="GO:0046872">
    <property type="term" value="F:metal ion binding"/>
    <property type="evidence" value="ECO:0007669"/>
    <property type="project" value="UniProtKB-KW"/>
</dbReference>
<evidence type="ECO:0000256" key="1">
    <source>
        <dbReference type="ARBA" id="ARBA00005568"/>
    </source>
</evidence>
<keyword evidence="2" id="KW-0479">Metal-binding</keyword>
<dbReference type="InterPro" id="IPR050251">
    <property type="entry name" value="HpcH-HpaI_aldolase"/>
</dbReference>
<gene>
    <name evidence="5" type="ORF">METZ01_LOCUS112931</name>
</gene>
<protein>
    <recommendedName>
        <fullName evidence="4">HpcH/HpaI aldolase/citrate lyase domain-containing protein</fullName>
    </recommendedName>
</protein>
<accession>A0A381X791</accession>
<dbReference type="InterPro" id="IPR015813">
    <property type="entry name" value="Pyrv/PenolPyrv_kinase-like_dom"/>
</dbReference>
<name>A0A381X791_9ZZZZ</name>
<dbReference type="EMBL" id="UINC01014013">
    <property type="protein sequence ID" value="SVA60077.1"/>
    <property type="molecule type" value="Genomic_DNA"/>
</dbReference>
<dbReference type="PANTHER" id="PTHR30502">
    <property type="entry name" value="2-KETO-3-DEOXY-L-RHAMNONATE ALDOLASE"/>
    <property type="match status" value="1"/>
</dbReference>
<evidence type="ECO:0000259" key="4">
    <source>
        <dbReference type="Pfam" id="PF03328"/>
    </source>
</evidence>
<evidence type="ECO:0000256" key="3">
    <source>
        <dbReference type="ARBA" id="ARBA00023239"/>
    </source>
</evidence>
<dbReference type="SUPFAM" id="SSF51621">
    <property type="entry name" value="Phosphoenolpyruvate/pyruvate domain"/>
    <property type="match status" value="1"/>
</dbReference>
<organism evidence="5">
    <name type="scientific">marine metagenome</name>
    <dbReference type="NCBI Taxonomy" id="408172"/>
    <lineage>
        <taxon>unclassified sequences</taxon>
        <taxon>metagenomes</taxon>
        <taxon>ecological metagenomes</taxon>
    </lineage>
</organism>
<evidence type="ECO:0000256" key="2">
    <source>
        <dbReference type="ARBA" id="ARBA00022723"/>
    </source>
</evidence>
<dbReference type="PANTHER" id="PTHR30502:SF0">
    <property type="entry name" value="PHOSPHOENOLPYRUVATE CARBOXYLASE FAMILY PROTEIN"/>
    <property type="match status" value="1"/>
</dbReference>
<feature type="domain" description="HpcH/HpaI aldolase/citrate lyase" evidence="4">
    <location>
        <begin position="6"/>
        <end position="208"/>
    </location>
</feature>
<dbReference type="Pfam" id="PF03328">
    <property type="entry name" value="HpcH_HpaI"/>
    <property type="match status" value="1"/>
</dbReference>
<dbReference type="GO" id="GO:0016832">
    <property type="term" value="F:aldehyde-lyase activity"/>
    <property type="evidence" value="ECO:0007669"/>
    <property type="project" value="TreeGrafter"/>
</dbReference>
<comment type="similarity">
    <text evidence="1">Belongs to the HpcH/HpaI aldolase family.</text>
</comment>
<dbReference type="InterPro" id="IPR005000">
    <property type="entry name" value="Aldolase/citrate-lyase_domain"/>
</dbReference>
<dbReference type="GO" id="GO:0005737">
    <property type="term" value="C:cytoplasm"/>
    <property type="evidence" value="ECO:0007669"/>
    <property type="project" value="TreeGrafter"/>
</dbReference>
<sequence length="234" mass="25420">MGHFLPYYIRYAAYHEFDGIWLDLEHRAMDQREVQSVLSMCHQHDIDAMVRAPTQERTKLYRYFEDGASGLLMPLVDDVQEARAIARSVKFPPIGNRGIDGAGLDADFAIDAENFTNDANAETFVILQIETLNALQQAEQIAGVEGVDGIFVGPADLSLRLGLADGAPSLDEAMQLVADAAASQGKAWGTAGGGVEEWKKYRQMGAQLLIGAGDFALRDVLEGAKNSMDEALGD</sequence>
<proteinExistence type="inferred from homology"/>